<proteinExistence type="predicted"/>
<dbReference type="Proteomes" id="UP001208656">
    <property type="component" value="Unassembled WGS sequence"/>
</dbReference>
<accession>A0ABT2WIJ2</accession>
<reference evidence="1 2" key="1">
    <citation type="submission" date="2022-10" db="EMBL/GenBank/DDBJ databases">
        <title>Description of Fervidibacillus gen. nov. in the family Fervidibacillaceae fam. nov. with two species, Fervidibacillus albus sp. nov., and Fervidibacillus halotolerans sp. nov., isolated from tidal flat sediments.</title>
        <authorList>
            <person name="Kwon K.K."/>
            <person name="Yang S.-H."/>
        </authorList>
    </citation>
    <scope>NUCLEOTIDE SEQUENCE [LARGE SCALE GENOMIC DNA]</scope>
    <source>
        <strain evidence="1 2">DSM 23332</strain>
    </source>
</reference>
<dbReference type="PANTHER" id="PTHR41260:SF1">
    <property type="entry name" value="PROTEIN ECSC"/>
    <property type="match status" value="1"/>
</dbReference>
<comment type="caution">
    <text evidence="1">The sequence shown here is derived from an EMBL/GenBank/DDBJ whole genome shotgun (WGS) entry which is preliminary data.</text>
</comment>
<dbReference type="EMBL" id="JAOUSE010000046">
    <property type="protein sequence ID" value="MCU9595286.1"/>
    <property type="molecule type" value="Genomic_DNA"/>
</dbReference>
<name>A0ABT2WIJ2_9BACI</name>
<dbReference type="PANTHER" id="PTHR41260">
    <property type="entry name" value="PROTEIN ECSC"/>
    <property type="match status" value="1"/>
</dbReference>
<dbReference type="Pfam" id="PF12787">
    <property type="entry name" value="EcsC"/>
    <property type="match status" value="1"/>
</dbReference>
<organism evidence="1 2">
    <name type="scientific">Pallidibacillus thermolactis</name>
    <dbReference type="NCBI Taxonomy" id="251051"/>
    <lineage>
        <taxon>Bacteria</taxon>
        <taxon>Bacillati</taxon>
        <taxon>Bacillota</taxon>
        <taxon>Bacilli</taxon>
        <taxon>Bacillales</taxon>
        <taxon>Bacillaceae</taxon>
        <taxon>Pallidibacillus</taxon>
    </lineage>
</organism>
<sequence>MGLTDREKELLVEIQLWQDHQFLEFTNDFVNTFDRWLDDTFLRLPEDFRHKFFKQLDQWLFTIQAVIQQSENQTEKMKKLLTEASIENQHIHTITDLKQLPIEQLNYFANREKSNHQLISLLQGGVSGSGSSLLLGMDIPLMITVNLRAIQNIACSYGYDVRNPFEMMIALKLFHAATLPRRFQKHAWDELMAEVKDKHDPYFYEGDEKITAEKWMLQLLTQILKAWAILLFRKKKKEGVSFISLAIGAGLNYQMTKKVTEFAQRFYQNRLLLEKSQSK</sequence>
<keyword evidence="2" id="KW-1185">Reference proteome</keyword>
<dbReference type="RefSeq" id="WP_173662161.1">
    <property type="nucleotide sequence ID" value="NZ_JAOUSE010000046.1"/>
</dbReference>
<gene>
    <name evidence="1" type="ORF">OEV82_12630</name>
</gene>
<protein>
    <submittedName>
        <fullName evidence="1">EcsC family protein</fullName>
    </submittedName>
</protein>
<dbReference type="InterPro" id="IPR024787">
    <property type="entry name" value="EcsC"/>
</dbReference>
<evidence type="ECO:0000313" key="1">
    <source>
        <dbReference type="EMBL" id="MCU9595286.1"/>
    </source>
</evidence>
<evidence type="ECO:0000313" key="2">
    <source>
        <dbReference type="Proteomes" id="UP001208656"/>
    </source>
</evidence>